<keyword evidence="2" id="KW-0520">NAD</keyword>
<evidence type="ECO:0000256" key="2">
    <source>
        <dbReference type="ARBA" id="ARBA00023027"/>
    </source>
</evidence>
<dbReference type="Gene3D" id="3.40.50.720">
    <property type="entry name" value="NAD(P)-binding Rossmann-like Domain"/>
    <property type="match status" value="1"/>
</dbReference>
<evidence type="ECO:0000259" key="4">
    <source>
        <dbReference type="Pfam" id="PF08125"/>
    </source>
</evidence>
<dbReference type="NCBIfam" id="NF002969">
    <property type="entry name" value="PRK03643.1"/>
    <property type="match status" value="1"/>
</dbReference>
<evidence type="ECO:0000256" key="1">
    <source>
        <dbReference type="ARBA" id="ARBA00023002"/>
    </source>
</evidence>
<dbReference type="InterPro" id="IPR036291">
    <property type="entry name" value="NAD(P)-bd_dom_sf"/>
</dbReference>
<accession>A0A9D1WDL9</accession>
<reference evidence="5" key="2">
    <citation type="submission" date="2021-04" db="EMBL/GenBank/DDBJ databases">
        <authorList>
            <person name="Gilroy R."/>
        </authorList>
    </citation>
    <scope>NUCLEOTIDE SEQUENCE</scope>
    <source>
        <strain evidence="5">USASDec5-558</strain>
    </source>
</reference>
<dbReference type="GO" id="GO:0008926">
    <property type="term" value="F:mannitol-1-phosphate 5-dehydrogenase activity"/>
    <property type="evidence" value="ECO:0007669"/>
    <property type="project" value="TreeGrafter"/>
</dbReference>
<name>A0A9D1WDL9_9GAMM</name>
<dbReference type="InterPro" id="IPR013328">
    <property type="entry name" value="6PGD_dom2"/>
</dbReference>
<feature type="domain" description="Mannitol dehydrogenase N-terminal" evidence="3">
    <location>
        <begin position="20"/>
        <end position="261"/>
    </location>
</feature>
<dbReference type="Gene3D" id="1.10.1040.10">
    <property type="entry name" value="N-(1-d-carboxylethyl)-l-norvaline Dehydrogenase, domain 2"/>
    <property type="match status" value="1"/>
</dbReference>
<dbReference type="SUPFAM" id="SSF51735">
    <property type="entry name" value="NAD(P)-binding Rossmann-fold domains"/>
    <property type="match status" value="1"/>
</dbReference>
<dbReference type="AlphaFoldDB" id="A0A9D1WDL9"/>
<dbReference type="EMBL" id="DXEV01000048">
    <property type="protein sequence ID" value="HIX56342.1"/>
    <property type="molecule type" value="Genomic_DNA"/>
</dbReference>
<dbReference type="InterPro" id="IPR008927">
    <property type="entry name" value="6-PGluconate_DH-like_C_sf"/>
</dbReference>
<evidence type="ECO:0000259" key="3">
    <source>
        <dbReference type="Pfam" id="PF01232"/>
    </source>
</evidence>
<dbReference type="Pfam" id="PF01232">
    <property type="entry name" value="Mannitol_dh"/>
    <property type="match status" value="1"/>
</dbReference>
<dbReference type="GO" id="GO:0019698">
    <property type="term" value="P:D-galacturonate catabolic process"/>
    <property type="evidence" value="ECO:0007669"/>
    <property type="project" value="TreeGrafter"/>
</dbReference>
<evidence type="ECO:0000313" key="5">
    <source>
        <dbReference type="EMBL" id="HIX56342.1"/>
    </source>
</evidence>
<proteinExistence type="predicted"/>
<dbReference type="Pfam" id="PF08125">
    <property type="entry name" value="Mannitol_dh_C"/>
    <property type="match status" value="1"/>
</dbReference>
<dbReference type="GO" id="GO:0009026">
    <property type="term" value="F:tagaturonate reductase activity"/>
    <property type="evidence" value="ECO:0007669"/>
    <property type="project" value="UniProtKB-EC"/>
</dbReference>
<dbReference type="PANTHER" id="PTHR30524:SF0">
    <property type="entry name" value="ALTRONATE OXIDOREDUCTASE-RELATED"/>
    <property type="match status" value="1"/>
</dbReference>
<dbReference type="EC" id="1.1.1.58" evidence="5"/>
<protein>
    <submittedName>
        <fullName evidence="5">Tagaturonate reductase</fullName>
        <ecNumber evidence="5">1.1.1.58</ecNumber>
    </submittedName>
</protein>
<reference evidence="5" key="1">
    <citation type="journal article" date="2021" name="PeerJ">
        <title>Extensive microbial diversity within the chicken gut microbiome revealed by metagenomics and culture.</title>
        <authorList>
            <person name="Gilroy R."/>
            <person name="Ravi A."/>
            <person name="Getino M."/>
            <person name="Pursley I."/>
            <person name="Horton D.L."/>
            <person name="Alikhan N.F."/>
            <person name="Baker D."/>
            <person name="Gharbi K."/>
            <person name="Hall N."/>
            <person name="Watson M."/>
            <person name="Adriaenssens E.M."/>
            <person name="Foster-Nyarko E."/>
            <person name="Jarju S."/>
            <person name="Secka A."/>
            <person name="Antonio M."/>
            <person name="Oren A."/>
            <person name="Chaudhuri R.R."/>
            <person name="La Ragione R."/>
            <person name="Hildebrand F."/>
            <person name="Pallen M.J."/>
        </authorList>
    </citation>
    <scope>NUCLEOTIDE SEQUENCE</scope>
    <source>
        <strain evidence="5">USASDec5-558</strain>
    </source>
</reference>
<dbReference type="GO" id="GO:0019592">
    <property type="term" value="P:mannitol catabolic process"/>
    <property type="evidence" value="ECO:0007669"/>
    <property type="project" value="TreeGrafter"/>
</dbReference>
<dbReference type="InterPro" id="IPR013118">
    <property type="entry name" value="Mannitol_DH_C"/>
</dbReference>
<dbReference type="InterPro" id="IPR013131">
    <property type="entry name" value="Mannitol_DH_N"/>
</dbReference>
<dbReference type="PANTHER" id="PTHR30524">
    <property type="entry name" value="MANNITOL-1-PHOSPHATE 5-DEHYDROGENASE"/>
    <property type="match status" value="1"/>
</dbReference>
<feature type="domain" description="Mannitol dehydrogenase C-terminal" evidence="4">
    <location>
        <begin position="279"/>
        <end position="478"/>
    </location>
</feature>
<evidence type="ECO:0000313" key="6">
    <source>
        <dbReference type="Proteomes" id="UP000886829"/>
    </source>
</evidence>
<keyword evidence="1 5" id="KW-0560">Oxidoreductase</keyword>
<dbReference type="GO" id="GO:0005829">
    <property type="term" value="C:cytosol"/>
    <property type="evidence" value="ECO:0007669"/>
    <property type="project" value="TreeGrafter"/>
</dbReference>
<dbReference type="SUPFAM" id="SSF48179">
    <property type="entry name" value="6-phosphogluconate dehydrogenase C-terminal domain-like"/>
    <property type="match status" value="1"/>
</dbReference>
<comment type="caution">
    <text evidence="5">The sequence shown here is derived from an EMBL/GenBank/DDBJ whole genome shotgun (WGS) entry which is preliminary data.</text>
</comment>
<dbReference type="Proteomes" id="UP000886829">
    <property type="component" value="Unassembled WGS sequence"/>
</dbReference>
<gene>
    <name evidence="5" type="ORF">H9850_02600</name>
</gene>
<sequence>MQTLNLALKTEAKSSLPVCALQFGEGNFLRGFLDWMIFKANAQGLFNGRVLALQCTPRGKVVPKLKAQDCLYTTILHGFKDGKEIEEREVINTIADALNPYEDWEKVLAAGVSSDLKFVFSNTTEAGITFVHEQPFNTDVCPESFPGKLTAILYERYKAFKEQGALAGSGLWIVPCELLDDNGSKLKDIVLQQIEDQHLDEDFKQYVLNECRFINTLVDRVVSGYPKDNAAAYQEKLGYQDELMTCGECFHFFAIEGGEDVAEALPFAKAGLNVVVADDITPYRLRKVRILNGTHTANVPAAFLYGLDTVDQMMSDEITGKFARSVIFDEIIPAVNLDKDMLISFANDVVDRFSDPSMHHQLASILMNSTSKVKARILPTILDARAKGVLPKKLCFALAAYIALYKNASGVPVQVQRAGGKSGEFVDDAYAVEVLTKAWSLYQKTEASALFTVKAVLSDVKLWGCDLSSDVDLTSLVARLTHAVISDGVAATMKDLLEHN</sequence>
<organism evidence="5 6">
    <name type="scientific">Candidatus Anaerobiospirillum pullistercoris</name>
    <dbReference type="NCBI Taxonomy" id="2838452"/>
    <lineage>
        <taxon>Bacteria</taxon>
        <taxon>Pseudomonadati</taxon>
        <taxon>Pseudomonadota</taxon>
        <taxon>Gammaproteobacteria</taxon>
        <taxon>Aeromonadales</taxon>
        <taxon>Succinivibrionaceae</taxon>
        <taxon>Anaerobiospirillum</taxon>
    </lineage>
</organism>